<protein>
    <recommendedName>
        <fullName evidence="3">F-box domain-containing protein</fullName>
    </recommendedName>
</protein>
<dbReference type="HOGENOM" id="CLU_052088_0_0_1"/>
<dbReference type="FunCoup" id="G0NKF1">
    <property type="interactions" value="1060"/>
</dbReference>
<evidence type="ECO:0008006" key="3">
    <source>
        <dbReference type="Google" id="ProtNLM"/>
    </source>
</evidence>
<dbReference type="AlphaFoldDB" id="G0NKF1"/>
<organism evidence="2">
    <name type="scientific">Caenorhabditis brenneri</name>
    <name type="common">Nematode worm</name>
    <dbReference type="NCBI Taxonomy" id="135651"/>
    <lineage>
        <taxon>Eukaryota</taxon>
        <taxon>Metazoa</taxon>
        <taxon>Ecdysozoa</taxon>
        <taxon>Nematoda</taxon>
        <taxon>Chromadorea</taxon>
        <taxon>Rhabditida</taxon>
        <taxon>Rhabditina</taxon>
        <taxon>Rhabditomorpha</taxon>
        <taxon>Rhabditoidea</taxon>
        <taxon>Rhabditidae</taxon>
        <taxon>Peloderinae</taxon>
        <taxon>Caenorhabditis</taxon>
    </lineage>
</organism>
<sequence length="342" mass="39059">MEIMEIPIYLLPYFAWRKLVRMMPTPEAFSLSLASRKAARLVKISLLSSKPMLMDVEFVGADSYVKLYEENNPDPVIIWKILQLNQRVIKKGMKQCEVRGNQVMSWNKSSGQLEPIFYASSPSRSMEEKLFNFILAHMIDIFPKVTVNKLGITCCCHSKYSLSNMISTIQSAVHVSIDKYDFRNYTKYVLENIKITGSFECSSPTYNGGLLVDKLACTDKVSADNGTWMRSETLLSLNCSMMYFGKTKFGKKALIDFIRSWITSDGDEKKNIQKWTFDCPLGVIPISLEEFSGANWDPAVRPQFWKDVDCSTGIDIRRADGLLATVNQSFANRFEFVVWHDL</sequence>
<accession>G0NKF1</accession>
<dbReference type="OMA" id="WINCADG"/>
<evidence type="ECO:0000313" key="2">
    <source>
        <dbReference type="Proteomes" id="UP000008068"/>
    </source>
</evidence>
<reference evidence="2" key="1">
    <citation type="submission" date="2011-07" db="EMBL/GenBank/DDBJ databases">
        <authorList>
            <consortium name="Caenorhabditis brenneri Sequencing and Analysis Consortium"/>
            <person name="Wilson R.K."/>
        </authorList>
    </citation>
    <scope>NUCLEOTIDE SEQUENCE [LARGE SCALE GENOMIC DNA]</scope>
    <source>
        <strain evidence="2">PB2801</strain>
    </source>
</reference>
<evidence type="ECO:0000313" key="1">
    <source>
        <dbReference type="EMBL" id="EGT32909.1"/>
    </source>
</evidence>
<dbReference type="PANTHER" id="PTHR21503">
    <property type="entry name" value="F-BOX-CONTAINING HYPOTHETICAL PROTEIN C.ELEGANS"/>
    <property type="match status" value="1"/>
</dbReference>
<dbReference type="Proteomes" id="UP000008068">
    <property type="component" value="Unassembled WGS sequence"/>
</dbReference>
<dbReference type="eggNOG" id="ENOG502TIQ0">
    <property type="taxonomic scope" value="Eukaryota"/>
</dbReference>
<dbReference type="OrthoDB" id="5906327at2759"/>
<dbReference type="PANTHER" id="PTHR21503:SF8">
    <property type="entry name" value="F-BOX ASSOCIATED DOMAIN-CONTAINING PROTEIN-RELATED"/>
    <property type="match status" value="1"/>
</dbReference>
<name>G0NKF1_CAEBE</name>
<proteinExistence type="predicted"/>
<dbReference type="EMBL" id="GL379899">
    <property type="protein sequence ID" value="EGT32909.1"/>
    <property type="molecule type" value="Genomic_DNA"/>
</dbReference>
<keyword evidence="2" id="KW-1185">Reference proteome</keyword>
<gene>
    <name evidence="1" type="ORF">CAEBREN_00440</name>
</gene>
<dbReference type="InParanoid" id="G0NKF1"/>